<keyword evidence="2" id="KW-1185">Reference proteome</keyword>
<accession>A0A5C3L8U1</accession>
<reference evidence="1 2" key="1">
    <citation type="journal article" date="2019" name="Nat. Ecol. Evol.">
        <title>Megaphylogeny resolves global patterns of mushroom evolution.</title>
        <authorList>
            <person name="Varga T."/>
            <person name="Krizsan K."/>
            <person name="Foldi C."/>
            <person name="Dima B."/>
            <person name="Sanchez-Garcia M."/>
            <person name="Sanchez-Ramirez S."/>
            <person name="Szollosi G.J."/>
            <person name="Szarkandi J.G."/>
            <person name="Papp V."/>
            <person name="Albert L."/>
            <person name="Andreopoulos W."/>
            <person name="Angelini C."/>
            <person name="Antonin V."/>
            <person name="Barry K.W."/>
            <person name="Bougher N.L."/>
            <person name="Buchanan P."/>
            <person name="Buyck B."/>
            <person name="Bense V."/>
            <person name="Catcheside P."/>
            <person name="Chovatia M."/>
            <person name="Cooper J."/>
            <person name="Damon W."/>
            <person name="Desjardin D."/>
            <person name="Finy P."/>
            <person name="Geml J."/>
            <person name="Haridas S."/>
            <person name="Hughes K."/>
            <person name="Justo A."/>
            <person name="Karasinski D."/>
            <person name="Kautmanova I."/>
            <person name="Kiss B."/>
            <person name="Kocsube S."/>
            <person name="Kotiranta H."/>
            <person name="LaButti K.M."/>
            <person name="Lechner B.E."/>
            <person name="Liimatainen K."/>
            <person name="Lipzen A."/>
            <person name="Lukacs Z."/>
            <person name="Mihaltcheva S."/>
            <person name="Morgado L.N."/>
            <person name="Niskanen T."/>
            <person name="Noordeloos M.E."/>
            <person name="Ohm R.A."/>
            <person name="Ortiz-Santana B."/>
            <person name="Ovrebo C."/>
            <person name="Racz N."/>
            <person name="Riley R."/>
            <person name="Savchenko A."/>
            <person name="Shiryaev A."/>
            <person name="Soop K."/>
            <person name="Spirin V."/>
            <person name="Szebenyi C."/>
            <person name="Tomsovsky M."/>
            <person name="Tulloss R.E."/>
            <person name="Uehling J."/>
            <person name="Grigoriev I.V."/>
            <person name="Vagvolgyi C."/>
            <person name="Papp T."/>
            <person name="Martin F.M."/>
            <person name="Miettinen O."/>
            <person name="Hibbett D.S."/>
            <person name="Nagy L.G."/>
        </authorList>
    </citation>
    <scope>NUCLEOTIDE SEQUENCE [LARGE SCALE GENOMIC DNA]</scope>
    <source>
        <strain evidence="1 2">CBS 121175</strain>
    </source>
</reference>
<name>A0A5C3L8U1_COPMA</name>
<gene>
    <name evidence="1" type="ORF">FA15DRAFT_429421</name>
</gene>
<protein>
    <submittedName>
        <fullName evidence="1">Uncharacterized protein</fullName>
    </submittedName>
</protein>
<organism evidence="1 2">
    <name type="scientific">Coprinopsis marcescibilis</name>
    <name type="common">Agaric fungus</name>
    <name type="synonym">Psathyrella marcescibilis</name>
    <dbReference type="NCBI Taxonomy" id="230819"/>
    <lineage>
        <taxon>Eukaryota</taxon>
        <taxon>Fungi</taxon>
        <taxon>Dikarya</taxon>
        <taxon>Basidiomycota</taxon>
        <taxon>Agaricomycotina</taxon>
        <taxon>Agaricomycetes</taxon>
        <taxon>Agaricomycetidae</taxon>
        <taxon>Agaricales</taxon>
        <taxon>Agaricineae</taxon>
        <taxon>Psathyrellaceae</taxon>
        <taxon>Coprinopsis</taxon>
    </lineage>
</organism>
<dbReference type="AlphaFoldDB" id="A0A5C3L8U1"/>
<proteinExistence type="predicted"/>
<evidence type="ECO:0000313" key="1">
    <source>
        <dbReference type="EMBL" id="TFK29180.1"/>
    </source>
</evidence>
<sequence>MGLCSWNETRRGQGYIRQPSVCPCAPLDLSSRIVTRRIMPVCIFQAFVCCLHVARYETAVDRNLVMDDAQEAYSPKGSEIPDPNPTVIVVF</sequence>
<evidence type="ECO:0000313" key="2">
    <source>
        <dbReference type="Proteomes" id="UP000307440"/>
    </source>
</evidence>
<dbReference type="EMBL" id="ML210151">
    <property type="protein sequence ID" value="TFK29180.1"/>
    <property type="molecule type" value="Genomic_DNA"/>
</dbReference>
<dbReference type="Proteomes" id="UP000307440">
    <property type="component" value="Unassembled WGS sequence"/>
</dbReference>